<evidence type="ECO:0000313" key="9">
    <source>
        <dbReference type="Proteomes" id="UP000553193"/>
    </source>
</evidence>
<accession>A0A840AE86</accession>
<keyword evidence="7" id="KW-0119">Carbohydrate metabolism</keyword>
<dbReference type="InterPro" id="IPR002037">
    <property type="entry name" value="Glyco_hydro_8"/>
</dbReference>
<comment type="similarity">
    <text evidence="2">Belongs to the glycosyl hydrolase 8 (cellulase D) family.</text>
</comment>
<protein>
    <recommendedName>
        <fullName evidence="3">cellulase</fullName>
        <ecNumber evidence="3">3.2.1.4</ecNumber>
    </recommendedName>
</protein>
<evidence type="ECO:0000256" key="4">
    <source>
        <dbReference type="ARBA" id="ARBA00022801"/>
    </source>
</evidence>
<evidence type="ECO:0000256" key="1">
    <source>
        <dbReference type="ARBA" id="ARBA00000966"/>
    </source>
</evidence>
<name>A0A840AE86_9PROT</name>
<dbReference type="EC" id="3.2.1.4" evidence="3"/>
<keyword evidence="7" id="KW-0624">Polysaccharide degradation</keyword>
<sequence>MFAAVAAPAQASYAGVDLEADWFAFARRFLHPSGRILDTGNGHVSHSEGQGYALLAAVRAHDQRSFDQILNWTVEALRRPDDSLLAWRWRPGTDVPVNDMNNATDGDIFVAWALAIAGDKWRVPRYRARATQMARDILRRCVTQVGRRAVLLPGAYGFRNEQRVVLNLSYYTLPALRALSFLAPDPAWRRVETDFLPIIREARFGQWGLPPDWLELPASGEGQGVPARGWPGRFSFDAVRIPLNLCWSGLHQKAAVTAARRFWLGQPHGVMPAWVDLQTGTQAPFAAPSGMRAVARLAEAAQRGRGQGSDMPRVEEASDYYAAALTLLSRIAWHDLSLGLSSTENGDTTRRAG</sequence>
<dbReference type="GO" id="GO:0030245">
    <property type="term" value="P:cellulose catabolic process"/>
    <property type="evidence" value="ECO:0007669"/>
    <property type="project" value="UniProtKB-KW"/>
</dbReference>
<reference evidence="8 9" key="1">
    <citation type="submission" date="2020-08" db="EMBL/GenBank/DDBJ databases">
        <title>Genomic Encyclopedia of Type Strains, Phase IV (KMG-IV): sequencing the most valuable type-strain genomes for metagenomic binning, comparative biology and taxonomic classification.</title>
        <authorList>
            <person name="Goeker M."/>
        </authorList>
    </citation>
    <scope>NUCLEOTIDE SEQUENCE [LARGE SCALE GENOMIC DNA]</scope>
    <source>
        <strain evidence="8 9">DSM 19979</strain>
    </source>
</reference>
<keyword evidence="5" id="KW-0136">Cellulose degradation</keyword>
<dbReference type="InterPro" id="IPR012341">
    <property type="entry name" value="6hp_glycosidase-like_sf"/>
</dbReference>
<evidence type="ECO:0000256" key="5">
    <source>
        <dbReference type="ARBA" id="ARBA00023001"/>
    </source>
</evidence>
<keyword evidence="4 8" id="KW-0378">Hydrolase</keyword>
<organism evidence="8 9">
    <name type="scientific">Roseococcus suduntuyensis</name>
    <dbReference type="NCBI Taxonomy" id="455361"/>
    <lineage>
        <taxon>Bacteria</taxon>
        <taxon>Pseudomonadati</taxon>
        <taxon>Pseudomonadota</taxon>
        <taxon>Alphaproteobacteria</taxon>
        <taxon>Acetobacterales</taxon>
        <taxon>Roseomonadaceae</taxon>
        <taxon>Roseococcus</taxon>
    </lineage>
</organism>
<comment type="catalytic activity">
    <reaction evidence="1">
        <text>Endohydrolysis of (1-&gt;4)-beta-D-glucosidic linkages in cellulose, lichenin and cereal beta-D-glucans.</text>
        <dbReference type="EC" id="3.2.1.4"/>
    </reaction>
</comment>
<evidence type="ECO:0000256" key="6">
    <source>
        <dbReference type="ARBA" id="ARBA00023295"/>
    </source>
</evidence>
<dbReference type="RefSeq" id="WP_184386444.1">
    <property type="nucleotide sequence ID" value="NZ_JACIDJ010000008.1"/>
</dbReference>
<dbReference type="Proteomes" id="UP000553193">
    <property type="component" value="Unassembled WGS sequence"/>
</dbReference>
<comment type="caution">
    <text evidence="8">The sequence shown here is derived from an EMBL/GenBank/DDBJ whole genome shotgun (WGS) entry which is preliminary data.</text>
</comment>
<dbReference type="AlphaFoldDB" id="A0A840AE86"/>
<gene>
    <name evidence="8" type="ORF">GGQ83_003688</name>
</gene>
<evidence type="ECO:0000256" key="3">
    <source>
        <dbReference type="ARBA" id="ARBA00012601"/>
    </source>
</evidence>
<keyword evidence="9" id="KW-1185">Reference proteome</keyword>
<dbReference type="InterPro" id="IPR008928">
    <property type="entry name" value="6-hairpin_glycosidase_sf"/>
</dbReference>
<dbReference type="EMBL" id="JACIDJ010000008">
    <property type="protein sequence ID" value="MBB3900218.1"/>
    <property type="molecule type" value="Genomic_DNA"/>
</dbReference>
<dbReference type="Pfam" id="PF01270">
    <property type="entry name" value="Glyco_hydro_8"/>
    <property type="match status" value="1"/>
</dbReference>
<evidence type="ECO:0000313" key="8">
    <source>
        <dbReference type="EMBL" id="MBB3900218.1"/>
    </source>
</evidence>
<proteinExistence type="inferred from homology"/>
<evidence type="ECO:0000256" key="7">
    <source>
        <dbReference type="ARBA" id="ARBA00023326"/>
    </source>
</evidence>
<dbReference type="Gene3D" id="1.50.10.10">
    <property type="match status" value="1"/>
</dbReference>
<keyword evidence="6 8" id="KW-0326">Glycosidase</keyword>
<dbReference type="PRINTS" id="PR00735">
    <property type="entry name" value="GLHYDRLASE8"/>
</dbReference>
<dbReference type="GO" id="GO:0008810">
    <property type="term" value="F:cellulase activity"/>
    <property type="evidence" value="ECO:0007669"/>
    <property type="project" value="UniProtKB-EC"/>
</dbReference>
<evidence type="ECO:0000256" key="2">
    <source>
        <dbReference type="ARBA" id="ARBA00009209"/>
    </source>
</evidence>
<dbReference type="SUPFAM" id="SSF48208">
    <property type="entry name" value="Six-hairpin glycosidases"/>
    <property type="match status" value="1"/>
</dbReference>